<name>A0A0N4Y1L1_NIPBR</name>
<dbReference type="EMBL" id="UYSL01020153">
    <property type="protein sequence ID" value="VDL73104.1"/>
    <property type="molecule type" value="Genomic_DNA"/>
</dbReference>
<reference evidence="1 2" key="2">
    <citation type="submission" date="2018-11" db="EMBL/GenBank/DDBJ databases">
        <authorList>
            <consortium name="Pathogen Informatics"/>
        </authorList>
    </citation>
    <scope>NUCLEOTIDE SEQUENCE [LARGE SCALE GENOMIC DNA]</scope>
</reference>
<evidence type="ECO:0000313" key="2">
    <source>
        <dbReference type="Proteomes" id="UP000271162"/>
    </source>
</evidence>
<evidence type="ECO:0000313" key="3">
    <source>
        <dbReference type="WBParaSite" id="NBR_0000951401-mRNA-1"/>
    </source>
</evidence>
<accession>A0A0N4Y1L1</accession>
<dbReference type="AlphaFoldDB" id="A0A0N4Y1L1"/>
<protein>
    <submittedName>
        <fullName evidence="3">Ovule protein</fullName>
    </submittedName>
</protein>
<dbReference type="WBParaSite" id="NBR_0000951401-mRNA-1">
    <property type="protein sequence ID" value="NBR_0000951401-mRNA-1"/>
    <property type="gene ID" value="NBR_0000951401"/>
</dbReference>
<sequence>MKKWSTMESETSAELVRKEDFSFDALKEKLTQRLSSDVAKEEPLKKDCISIPTISSVRDRLRKFEGKS</sequence>
<proteinExistence type="predicted"/>
<organism evidence="3">
    <name type="scientific">Nippostrongylus brasiliensis</name>
    <name type="common">Rat hookworm</name>
    <dbReference type="NCBI Taxonomy" id="27835"/>
    <lineage>
        <taxon>Eukaryota</taxon>
        <taxon>Metazoa</taxon>
        <taxon>Ecdysozoa</taxon>
        <taxon>Nematoda</taxon>
        <taxon>Chromadorea</taxon>
        <taxon>Rhabditida</taxon>
        <taxon>Rhabditina</taxon>
        <taxon>Rhabditomorpha</taxon>
        <taxon>Strongyloidea</taxon>
        <taxon>Heligmosomidae</taxon>
        <taxon>Nippostrongylus</taxon>
    </lineage>
</organism>
<evidence type="ECO:0000313" key="1">
    <source>
        <dbReference type="EMBL" id="VDL73104.1"/>
    </source>
</evidence>
<dbReference type="STRING" id="27835.A0A0N4Y1L1"/>
<gene>
    <name evidence="1" type="ORF">NBR_LOCUS9515</name>
</gene>
<dbReference type="Proteomes" id="UP000271162">
    <property type="component" value="Unassembled WGS sequence"/>
</dbReference>
<reference evidence="3" key="1">
    <citation type="submission" date="2017-02" db="UniProtKB">
        <authorList>
            <consortium name="WormBaseParasite"/>
        </authorList>
    </citation>
    <scope>IDENTIFICATION</scope>
</reference>
<keyword evidence="2" id="KW-1185">Reference proteome</keyword>